<keyword evidence="17" id="KW-1185">Reference proteome</keyword>
<dbReference type="Proteomes" id="UP000789831">
    <property type="component" value="Unassembled WGS sequence"/>
</dbReference>
<dbReference type="Pfam" id="PF07504">
    <property type="entry name" value="FTP"/>
    <property type="match status" value="1"/>
</dbReference>
<feature type="binding site" evidence="12">
    <location>
        <position position="454"/>
    </location>
    <ligand>
        <name>Zn(2+)</name>
        <dbReference type="ChEBI" id="CHEBI:29105"/>
        <note>catalytic</note>
    </ligand>
</feature>
<dbReference type="OrthoDB" id="3227768at2759"/>
<protein>
    <recommendedName>
        <fullName evidence="13">Extracellular metalloproteinase</fullName>
        <ecNumber evidence="13">3.4.24.-</ecNumber>
    </recommendedName>
    <alternativeName>
        <fullName evidence="13">Fungalysin</fullName>
    </alternativeName>
</protein>
<comment type="caution">
    <text evidence="16">The sequence shown here is derived from an EMBL/GenBank/DDBJ whole genome shotgun (WGS) entry which is preliminary data.</text>
</comment>
<dbReference type="PANTHER" id="PTHR33478">
    <property type="entry name" value="EXTRACELLULAR METALLOPROTEINASE MEP"/>
    <property type="match status" value="1"/>
</dbReference>
<keyword evidence="9 13" id="KW-0482">Metalloprotease</keyword>
<dbReference type="Pfam" id="PF02128">
    <property type="entry name" value="Peptidase_M36"/>
    <property type="match status" value="1"/>
</dbReference>
<dbReference type="GO" id="GO:0006508">
    <property type="term" value="P:proteolysis"/>
    <property type="evidence" value="ECO:0007669"/>
    <property type="project" value="UniProtKB-KW"/>
</dbReference>
<evidence type="ECO:0000256" key="6">
    <source>
        <dbReference type="ARBA" id="ARBA00022729"/>
    </source>
</evidence>
<dbReference type="InterPro" id="IPR001842">
    <property type="entry name" value="Peptidase_M36"/>
</dbReference>
<evidence type="ECO:0000256" key="8">
    <source>
        <dbReference type="ARBA" id="ARBA00022833"/>
    </source>
</evidence>
<keyword evidence="5 12" id="KW-0479">Metal-binding</keyword>
<feature type="compositionally biased region" description="Basic and acidic residues" evidence="14">
    <location>
        <begin position="674"/>
        <end position="687"/>
    </location>
</feature>
<feature type="signal peptide" evidence="13">
    <location>
        <begin position="1"/>
        <end position="22"/>
    </location>
</feature>
<dbReference type="GO" id="GO:0004222">
    <property type="term" value="F:metalloendopeptidase activity"/>
    <property type="evidence" value="ECO:0007669"/>
    <property type="project" value="InterPro"/>
</dbReference>
<feature type="binding site" evidence="12">
    <location>
        <position position="458"/>
    </location>
    <ligand>
        <name>Zn(2+)</name>
        <dbReference type="ChEBI" id="CHEBI:29105"/>
        <note>catalytic</note>
    </ligand>
</feature>
<evidence type="ECO:0000256" key="9">
    <source>
        <dbReference type="ARBA" id="ARBA00023049"/>
    </source>
</evidence>
<keyword evidence="6 13" id="KW-0732">Signal</keyword>
<keyword evidence="7 13" id="KW-0378">Hydrolase</keyword>
<dbReference type="Gene3D" id="1.10.390.10">
    <property type="entry name" value="Neutral Protease Domain 2"/>
    <property type="match status" value="1"/>
</dbReference>
<dbReference type="AlphaFoldDB" id="A0A9N8YUV1"/>
<evidence type="ECO:0000256" key="7">
    <source>
        <dbReference type="ARBA" id="ARBA00022801"/>
    </source>
</evidence>
<keyword evidence="10 13" id="KW-0865">Zymogen</keyword>
<dbReference type="EC" id="3.4.24.-" evidence="13"/>
<comment type="similarity">
    <text evidence="2 13">Belongs to the peptidase M36 family.</text>
</comment>
<feature type="binding site" evidence="12">
    <location>
        <position position="281"/>
    </location>
    <ligand>
        <name>Zn(2+)</name>
        <dbReference type="ChEBI" id="CHEBI:29105"/>
        <note>catalytic</note>
    </ligand>
</feature>
<accession>A0A9N8YUV1</accession>
<evidence type="ECO:0000256" key="12">
    <source>
        <dbReference type="PIRSR" id="PIRSR601842-2"/>
    </source>
</evidence>
<evidence type="ECO:0000313" key="17">
    <source>
        <dbReference type="Proteomes" id="UP000789831"/>
    </source>
</evidence>
<evidence type="ECO:0000256" key="14">
    <source>
        <dbReference type="SAM" id="MobiDB-lite"/>
    </source>
</evidence>
<dbReference type="InterPro" id="IPR027268">
    <property type="entry name" value="Peptidase_M4/M1_CTD_sf"/>
</dbReference>
<feature type="domain" description="FTP" evidence="15">
    <location>
        <begin position="77"/>
        <end position="127"/>
    </location>
</feature>
<dbReference type="PANTHER" id="PTHR33478:SF1">
    <property type="entry name" value="EXTRACELLULAR METALLOPROTEINASE MEP"/>
    <property type="match status" value="1"/>
</dbReference>
<keyword evidence="3 13" id="KW-0964">Secreted</keyword>
<dbReference type="EMBL" id="CAJVPL010000161">
    <property type="protein sequence ID" value="CAG8457263.1"/>
    <property type="molecule type" value="Genomic_DNA"/>
</dbReference>
<dbReference type="GO" id="GO:0005615">
    <property type="term" value="C:extracellular space"/>
    <property type="evidence" value="ECO:0007669"/>
    <property type="project" value="InterPro"/>
</dbReference>
<feature type="active site" evidence="11">
    <location>
        <position position="455"/>
    </location>
</feature>
<evidence type="ECO:0000256" key="10">
    <source>
        <dbReference type="ARBA" id="ARBA00023145"/>
    </source>
</evidence>
<comment type="cofactor">
    <cofactor evidence="12">
        <name>Zn(2+)</name>
        <dbReference type="ChEBI" id="CHEBI:29105"/>
    </cofactor>
    <text evidence="12">Binds 1 zinc ion per subunit.</text>
</comment>
<dbReference type="SUPFAM" id="SSF55486">
    <property type="entry name" value="Metalloproteases ('zincins'), catalytic domain"/>
    <property type="match status" value="1"/>
</dbReference>
<evidence type="ECO:0000256" key="1">
    <source>
        <dbReference type="ARBA" id="ARBA00004613"/>
    </source>
</evidence>
<feature type="region of interest" description="Disordered" evidence="14">
    <location>
        <begin position="667"/>
        <end position="687"/>
    </location>
</feature>
<dbReference type="GO" id="GO:0008270">
    <property type="term" value="F:zinc ion binding"/>
    <property type="evidence" value="ECO:0007669"/>
    <property type="project" value="InterPro"/>
</dbReference>
<sequence>MRPVTGRNGALILALLALVTNAAHHNTRLENFGPELKHRKYDAPSIVEQEAIYSSSLLNNPKEIALEFVREQLTDSEFKVKNSYKSETNGVTHVYLRQIVNDLEVVNGDINVNVDESGRVISYGDSFYKGDKPQKDAVINSETTTSKFQLKIDFTKFGFNKKSRKSKREYYSSLFNNPDRSVISPEEAIFSLAKHINQDIPHPEKIDYTESVSFDGDPILLVTGVPFAISDVEVTQVYVQTDEGKLQLCWDLKTEMENNWYHGQVNAHDGKVVQLIDWVADASYNVFPIGINDPSDGSRETVIDPADKLASPLGWHSQSRKKNFTVTIGNNVFAHENLAGSWEWENNYRPEGGQDLNFDFPLSLEKTPKTYIDSSITNLFYWNNIVAGNFQQSNFGKGGKSNDAVIANAQDGSGYNNANFATPPDGQHGKMRMYVWDVVNPWRDGDLEAGIVIHEYSHGISTRLTGGPANSGCLGWGEAGGMGEGWGDYFATILRMKPSFKRDTTEFGMGAWANGGEGIRRYKYSTSKKTNPETFSWMDKPGYWGVHPKGAVWAEMLYEVYWNLVDKHGFTSDWFPPTNEAENSSWYTKPRRRPNQGRSLIPKHGNTLALQLVVDAMKLQPCRPQFIDARNAIIQADEVLTGGENKCEIWRGFAKRGLGTKAKIVGGSPWGGGVRKESDSVPKECEE</sequence>
<proteinExistence type="inferred from homology"/>
<dbReference type="InterPro" id="IPR011096">
    <property type="entry name" value="FTP_domain"/>
</dbReference>
<keyword evidence="8 12" id="KW-0862">Zinc</keyword>
<evidence type="ECO:0000256" key="13">
    <source>
        <dbReference type="RuleBase" id="RU364017"/>
    </source>
</evidence>
<dbReference type="PRINTS" id="PR00999">
    <property type="entry name" value="FUNGALYSIN"/>
</dbReference>
<evidence type="ECO:0000256" key="3">
    <source>
        <dbReference type="ARBA" id="ARBA00022525"/>
    </source>
</evidence>
<evidence type="ECO:0000313" key="16">
    <source>
        <dbReference type="EMBL" id="CAG8457263.1"/>
    </source>
</evidence>
<feature type="region of interest" description="Disordered" evidence="14">
    <location>
        <begin position="580"/>
        <end position="600"/>
    </location>
</feature>
<keyword evidence="4 13" id="KW-0645">Protease</keyword>
<feature type="binding site" evidence="12">
    <location>
        <position position="484"/>
    </location>
    <ligand>
        <name>Zn(2+)</name>
        <dbReference type="ChEBI" id="CHEBI:29105"/>
        <note>catalytic</note>
    </ligand>
</feature>
<evidence type="ECO:0000256" key="11">
    <source>
        <dbReference type="PIRSR" id="PIRSR601842-1"/>
    </source>
</evidence>
<reference evidence="16" key="1">
    <citation type="submission" date="2021-06" db="EMBL/GenBank/DDBJ databases">
        <authorList>
            <person name="Kallberg Y."/>
            <person name="Tangrot J."/>
            <person name="Rosling A."/>
        </authorList>
    </citation>
    <scope>NUCLEOTIDE SEQUENCE</scope>
    <source>
        <strain evidence="16">MT106</strain>
    </source>
</reference>
<evidence type="ECO:0000256" key="4">
    <source>
        <dbReference type="ARBA" id="ARBA00022670"/>
    </source>
</evidence>
<feature type="chain" id="PRO_5040542941" description="Extracellular metalloproteinase" evidence="13">
    <location>
        <begin position="23"/>
        <end position="687"/>
    </location>
</feature>
<evidence type="ECO:0000259" key="15">
    <source>
        <dbReference type="Pfam" id="PF07504"/>
    </source>
</evidence>
<comment type="subcellular location">
    <subcellularLocation>
        <location evidence="1 13">Secreted</location>
    </subcellularLocation>
</comment>
<evidence type="ECO:0000256" key="2">
    <source>
        <dbReference type="ARBA" id="ARBA00006006"/>
    </source>
</evidence>
<dbReference type="InterPro" id="IPR050371">
    <property type="entry name" value="Fungal_virulence_M36"/>
</dbReference>
<organism evidence="16 17">
    <name type="scientific">Ambispora gerdemannii</name>
    <dbReference type="NCBI Taxonomy" id="144530"/>
    <lineage>
        <taxon>Eukaryota</taxon>
        <taxon>Fungi</taxon>
        <taxon>Fungi incertae sedis</taxon>
        <taxon>Mucoromycota</taxon>
        <taxon>Glomeromycotina</taxon>
        <taxon>Glomeromycetes</taxon>
        <taxon>Archaeosporales</taxon>
        <taxon>Ambisporaceae</taxon>
        <taxon>Ambispora</taxon>
    </lineage>
</organism>
<name>A0A9N8YUV1_9GLOM</name>
<gene>
    <name evidence="16" type="ORF">AGERDE_LOCUS2065</name>
</gene>
<dbReference type="CDD" id="cd09596">
    <property type="entry name" value="M36"/>
    <property type="match status" value="1"/>
</dbReference>
<evidence type="ECO:0000256" key="5">
    <source>
        <dbReference type="ARBA" id="ARBA00022723"/>
    </source>
</evidence>
<dbReference type="Gene3D" id="3.10.170.10">
    <property type="match status" value="1"/>
</dbReference>